<keyword evidence="3" id="KW-0540">Nuclease</keyword>
<protein>
    <recommendedName>
        <fullName evidence="6">Putative mRNA interferase YoeB</fullName>
    </recommendedName>
</protein>
<dbReference type="HOGENOM" id="CLU_169492_2_0_0"/>
<keyword evidence="2" id="KW-1277">Toxin-antitoxin system</keyword>
<dbReference type="GO" id="GO:0045892">
    <property type="term" value="P:negative regulation of DNA-templated transcription"/>
    <property type="evidence" value="ECO:0007669"/>
    <property type="project" value="TreeGrafter"/>
</dbReference>
<dbReference type="EMBL" id="ACDS02000155">
    <property type="protein sequence ID" value="EFD81799.1"/>
    <property type="molecule type" value="Genomic_DNA"/>
</dbReference>
<evidence type="ECO:0000313" key="8">
    <source>
        <dbReference type="Proteomes" id="UP000004650"/>
    </source>
</evidence>
<name>D6BI02_9FUSO</name>
<dbReference type="PANTHER" id="PTHR38039:SF1">
    <property type="entry name" value="TOXIN YOEB"/>
    <property type="match status" value="1"/>
</dbReference>
<dbReference type="NCBIfam" id="TIGR02116">
    <property type="entry name" value="toxin_Txe_YoeB"/>
    <property type="match status" value="1"/>
</dbReference>
<dbReference type="GO" id="GO:0016787">
    <property type="term" value="F:hydrolase activity"/>
    <property type="evidence" value="ECO:0007669"/>
    <property type="project" value="UniProtKB-KW"/>
</dbReference>
<evidence type="ECO:0000256" key="2">
    <source>
        <dbReference type="ARBA" id="ARBA00022649"/>
    </source>
</evidence>
<reference evidence="7 8" key="2">
    <citation type="submission" date="2013-10" db="EMBL/GenBank/DDBJ databases">
        <title>The Genome Sequence of Fusobacterium nucleatum subsp. animalis D11.</title>
        <authorList>
            <consortium name="The Broad Institute Genomics Platform"/>
            <person name="Earl A."/>
            <person name="Ward D."/>
            <person name="Feldgarden M."/>
            <person name="Gevers D."/>
            <person name="Kostic A."/>
            <person name="Garrett W."/>
            <person name="Young S.K."/>
            <person name="Zeng Q."/>
            <person name="Gargeya S."/>
            <person name="Fitzgerald M."/>
            <person name="Abouelleil A."/>
            <person name="Alvarado L."/>
            <person name="Berlin A.M."/>
            <person name="Chapman S.B."/>
            <person name="Gainer-Dewar J."/>
            <person name="Goldberg J."/>
            <person name="Gnerre S."/>
            <person name="Griggs A."/>
            <person name="Gujja S."/>
            <person name="Hansen M."/>
            <person name="Howarth C."/>
            <person name="Imamovic A."/>
            <person name="Ireland A."/>
            <person name="Larimer J."/>
            <person name="McCowan C."/>
            <person name="Murphy C."/>
            <person name="Pearson M."/>
            <person name="Poon T.W."/>
            <person name="Priest M."/>
            <person name="Roberts A."/>
            <person name="Saif S."/>
            <person name="Shea T."/>
            <person name="Sykes S."/>
            <person name="Wortman J."/>
            <person name="Nusbaum C."/>
            <person name="Birren B."/>
        </authorList>
    </citation>
    <scope>NUCLEOTIDE SEQUENCE [LARGE SCALE GENOMIC DNA]</scope>
    <source>
        <strain evidence="7 8">D11</strain>
    </source>
</reference>
<sequence length="97" mass="11907">MIDDEFIWHKKAWEEYKDWIKEKNISIVSKIIELIEDIIRNGLLKGLGKPERLKHYKKAIYSRRITDEHRLVYDVKDDRPRILSCKAHYEKKNFDEY</sequence>
<keyword evidence="4" id="KW-0255">Endonuclease</keyword>
<dbReference type="Gene3D" id="3.30.2310.20">
    <property type="entry name" value="RelE-like"/>
    <property type="match status" value="1"/>
</dbReference>
<comment type="similarity">
    <text evidence="1">Belongs to the YoeB family.</text>
</comment>
<dbReference type="InterPro" id="IPR035093">
    <property type="entry name" value="RelE/ParE_toxin_dom_sf"/>
</dbReference>
<evidence type="ECO:0000313" key="7">
    <source>
        <dbReference type="EMBL" id="EFD81799.1"/>
    </source>
</evidence>
<dbReference type="Pfam" id="PF06769">
    <property type="entry name" value="YoeB_toxin"/>
    <property type="match status" value="1"/>
</dbReference>
<dbReference type="GO" id="GO:0006401">
    <property type="term" value="P:RNA catabolic process"/>
    <property type="evidence" value="ECO:0007669"/>
    <property type="project" value="InterPro"/>
</dbReference>
<gene>
    <name evidence="7" type="ORF">PSAG_01835</name>
</gene>
<evidence type="ECO:0000256" key="4">
    <source>
        <dbReference type="ARBA" id="ARBA00022759"/>
    </source>
</evidence>
<organism evidence="7 8">
    <name type="scientific">Fusobacterium animalis D11</name>
    <dbReference type="NCBI Taxonomy" id="556264"/>
    <lineage>
        <taxon>Bacteria</taxon>
        <taxon>Fusobacteriati</taxon>
        <taxon>Fusobacteriota</taxon>
        <taxon>Fusobacteriia</taxon>
        <taxon>Fusobacteriales</taxon>
        <taxon>Fusobacteriaceae</taxon>
        <taxon>Fusobacterium</taxon>
    </lineage>
</organism>
<proteinExistence type="inferred from homology"/>
<dbReference type="Proteomes" id="UP000004650">
    <property type="component" value="Unassembled WGS sequence"/>
</dbReference>
<evidence type="ECO:0000256" key="3">
    <source>
        <dbReference type="ARBA" id="ARBA00022722"/>
    </source>
</evidence>
<reference evidence="8" key="1">
    <citation type="submission" date="2009-02" db="EMBL/GenBank/DDBJ databases">
        <title>The Genome Sequence of Shigella sp. D9.</title>
        <authorList>
            <consortium name="The Broad Institute Genome Sequencing Platform"/>
            <person name="Ward D."/>
            <person name="Young S.K."/>
            <person name="Kodira C.D."/>
            <person name="Zeng Q."/>
            <person name="Koehrsen M."/>
            <person name="Alvarado L."/>
            <person name="Berlin A."/>
            <person name="Borenstein D."/>
            <person name="Chen Z."/>
            <person name="Engels R."/>
            <person name="Freedman E."/>
            <person name="Gellesch M."/>
            <person name="Goldberg J."/>
            <person name="Griggs A."/>
            <person name="Gujja S."/>
            <person name="Heiman D."/>
            <person name="Hepburn T."/>
            <person name="Howarth C."/>
            <person name="Jen D."/>
            <person name="Larson L."/>
            <person name="Lewis B."/>
            <person name="Mehta T."/>
            <person name="Park D."/>
            <person name="Pearson M."/>
            <person name="Roberts A."/>
            <person name="Saif S."/>
            <person name="Shea T."/>
            <person name="Shenoy N."/>
            <person name="Sisk P."/>
            <person name="Stolte C."/>
            <person name="Sykes S."/>
            <person name="Walk T."/>
            <person name="White J."/>
            <person name="Yandava C."/>
            <person name="Allen-Vercoe E."/>
            <person name="Strauss J."/>
            <person name="Sibley C."/>
            <person name="White A."/>
            <person name="Ambrose C."/>
            <person name="Lander E."/>
            <person name="Nusbaum C."/>
            <person name="Galagan J."/>
            <person name="Birren B."/>
        </authorList>
    </citation>
    <scope>NUCLEOTIDE SEQUENCE [LARGE SCALE GENOMIC DNA]</scope>
    <source>
        <strain evidence="8">D11</strain>
    </source>
</reference>
<dbReference type="InterPro" id="IPR009614">
    <property type="entry name" value="YoeB_toxin"/>
</dbReference>
<evidence type="ECO:0000256" key="1">
    <source>
        <dbReference type="ARBA" id="ARBA00008172"/>
    </source>
</evidence>
<evidence type="ECO:0000256" key="5">
    <source>
        <dbReference type="ARBA" id="ARBA00022801"/>
    </source>
</evidence>
<dbReference type="PANTHER" id="PTHR38039">
    <property type="entry name" value="TOXIN YOEB"/>
    <property type="match status" value="1"/>
</dbReference>
<dbReference type="AlphaFoldDB" id="D6BI02"/>
<keyword evidence="5" id="KW-0378">Hydrolase</keyword>
<comment type="caution">
    <text evidence="7">The sequence shown here is derived from an EMBL/GenBank/DDBJ whole genome shotgun (WGS) entry which is preliminary data.</text>
</comment>
<dbReference type="SUPFAM" id="SSF143011">
    <property type="entry name" value="RelE-like"/>
    <property type="match status" value="1"/>
</dbReference>
<dbReference type="GO" id="GO:0004519">
    <property type="term" value="F:endonuclease activity"/>
    <property type="evidence" value="ECO:0007669"/>
    <property type="project" value="UniProtKB-KW"/>
</dbReference>
<evidence type="ECO:0000256" key="6">
    <source>
        <dbReference type="ARBA" id="ARBA00030388"/>
    </source>
</evidence>
<accession>D6BI02</accession>